<accession>A0A7V4WKJ1</accession>
<dbReference type="Pfam" id="PF01904">
    <property type="entry name" value="DUF72"/>
    <property type="match status" value="1"/>
</dbReference>
<dbReference type="PANTHER" id="PTHR30348">
    <property type="entry name" value="UNCHARACTERIZED PROTEIN YECE"/>
    <property type="match status" value="1"/>
</dbReference>
<name>A0A7V4WKJ1_9BACT</name>
<evidence type="ECO:0000313" key="1">
    <source>
        <dbReference type="EMBL" id="HGY38507.1"/>
    </source>
</evidence>
<organism evidence="1">
    <name type="scientific">Candidatus Caldatribacterium saccharofermentans</name>
    <dbReference type="NCBI Taxonomy" id="1454753"/>
    <lineage>
        <taxon>Bacteria</taxon>
        <taxon>Pseudomonadati</taxon>
        <taxon>Atribacterota</taxon>
        <taxon>Atribacteria</taxon>
        <taxon>Atribacterales</taxon>
        <taxon>Candidatus Caldatribacteriaceae</taxon>
        <taxon>Candidatus Caldatribacterium</taxon>
    </lineage>
</organism>
<dbReference type="InterPro" id="IPR002763">
    <property type="entry name" value="DUF72"/>
</dbReference>
<protein>
    <submittedName>
        <fullName evidence="1">DUF72 domain-containing protein</fullName>
    </submittedName>
</protein>
<dbReference type="SUPFAM" id="SSF117396">
    <property type="entry name" value="TM1631-like"/>
    <property type="match status" value="1"/>
</dbReference>
<gene>
    <name evidence="1" type="ORF">ENW11_01675</name>
</gene>
<proteinExistence type="predicted"/>
<sequence length="302" mass="35702">MFHVGTCSWTDRTLIEESDFYPKTVQTPAERLRFYAEHFDTVEVDATFYAFPSERNAVLWAQRTPPAFLFNIKALSLFTFHRTPRKSLPLFLLKALPNPEKAPEELSAWDLPLSWLAEALQAFLQTLTPLREAGKLGYILFQFPPWFRPEEKTQEYLRWLRHHTEGHTVAIEFRHRSWVAPANLPRTLNLLRDLNFSFVCVDEPDLPWTVPPLCEQTSSVAVVRFHGRNKEAWQTKNLPVWEKFRYLYSTEELREWREKILSRFPAETEVFVMFNNCYRDFAVRNALEMKKLLQGDDVHVHV</sequence>
<dbReference type="Gene3D" id="3.20.20.410">
    <property type="entry name" value="Protein of unknown function UPF0759"/>
    <property type="match status" value="1"/>
</dbReference>
<dbReference type="PANTHER" id="PTHR30348:SF13">
    <property type="entry name" value="UPF0759 PROTEIN YUNF"/>
    <property type="match status" value="1"/>
</dbReference>
<dbReference type="EMBL" id="DTIY01000013">
    <property type="protein sequence ID" value="HGY38507.1"/>
    <property type="molecule type" value="Genomic_DNA"/>
</dbReference>
<reference evidence="1" key="1">
    <citation type="journal article" date="2020" name="mSystems">
        <title>Genome- and Community-Level Interaction Insights into Carbon Utilization and Element Cycling Functions of Hydrothermarchaeota in Hydrothermal Sediment.</title>
        <authorList>
            <person name="Zhou Z."/>
            <person name="Liu Y."/>
            <person name="Xu W."/>
            <person name="Pan J."/>
            <person name="Luo Z.H."/>
            <person name="Li M."/>
        </authorList>
    </citation>
    <scope>NUCLEOTIDE SEQUENCE [LARGE SCALE GENOMIC DNA]</scope>
    <source>
        <strain evidence="1">SpSt-82</strain>
    </source>
</reference>
<comment type="caution">
    <text evidence="1">The sequence shown here is derived from an EMBL/GenBank/DDBJ whole genome shotgun (WGS) entry which is preliminary data.</text>
</comment>
<dbReference type="InterPro" id="IPR036520">
    <property type="entry name" value="UPF0759_sf"/>
</dbReference>
<dbReference type="AlphaFoldDB" id="A0A7V4WKJ1"/>